<gene>
    <name evidence="10" type="ORF">K0M31_018118</name>
</gene>
<evidence type="ECO:0000256" key="3">
    <source>
        <dbReference type="ARBA" id="ARBA00022617"/>
    </source>
</evidence>
<evidence type="ECO:0000256" key="5">
    <source>
        <dbReference type="ARBA" id="ARBA00023002"/>
    </source>
</evidence>
<dbReference type="PANTHER" id="PTHR24279">
    <property type="entry name" value="CYTOCHROME P450"/>
    <property type="match status" value="1"/>
</dbReference>
<dbReference type="InterPro" id="IPR036396">
    <property type="entry name" value="Cyt_P450_sf"/>
</dbReference>
<comment type="caution">
    <text evidence="10">The sequence shown here is derived from an EMBL/GenBank/DDBJ whole genome shotgun (WGS) entry which is preliminary data.</text>
</comment>
<dbReference type="InterPro" id="IPR017972">
    <property type="entry name" value="Cyt_P450_CS"/>
</dbReference>
<proteinExistence type="inferred from homology"/>
<name>A0AA40KE08_9HYME</name>
<evidence type="ECO:0000313" key="10">
    <source>
        <dbReference type="EMBL" id="KAK1116725.1"/>
    </source>
</evidence>
<evidence type="ECO:0000256" key="2">
    <source>
        <dbReference type="ARBA" id="ARBA00010617"/>
    </source>
</evidence>
<reference evidence="10" key="1">
    <citation type="submission" date="2021-10" db="EMBL/GenBank/DDBJ databases">
        <title>Melipona bicolor Genome sequencing and assembly.</title>
        <authorList>
            <person name="Araujo N.S."/>
            <person name="Arias M.C."/>
        </authorList>
    </citation>
    <scope>NUCLEOTIDE SEQUENCE</scope>
    <source>
        <strain evidence="10">USP_2M_L1-L4_2017</strain>
        <tissue evidence="10">Whole body</tissue>
    </source>
</reference>
<keyword evidence="5 9" id="KW-0560">Oxidoreductase</keyword>
<dbReference type="GO" id="GO:0008203">
    <property type="term" value="P:cholesterol metabolic process"/>
    <property type="evidence" value="ECO:0007669"/>
    <property type="project" value="TreeGrafter"/>
</dbReference>
<dbReference type="GO" id="GO:0006704">
    <property type="term" value="P:glucocorticoid biosynthetic process"/>
    <property type="evidence" value="ECO:0007669"/>
    <property type="project" value="TreeGrafter"/>
</dbReference>
<evidence type="ECO:0000256" key="8">
    <source>
        <dbReference type="PIRSR" id="PIRSR602401-1"/>
    </source>
</evidence>
<dbReference type="EMBL" id="JAHYIQ010000063">
    <property type="protein sequence ID" value="KAK1116725.1"/>
    <property type="molecule type" value="Genomic_DNA"/>
</dbReference>
<sequence length="72" mass="8638">MYPVVFQHYVISNLDKYFPRSEEFLPERWLQSDGVYHNFASLPFGYGRRMCLGRRFAELEMLVVISKVINIY</sequence>
<evidence type="ECO:0000256" key="6">
    <source>
        <dbReference type="ARBA" id="ARBA00023004"/>
    </source>
</evidence>
<dbReference type="GO" id="GO:0034650">
    <property type="term" value="P:cortisol metabolic process"/>
    <property type="evidence" value="ECO:0007669"/>
    <property type="project" value="TreeGrafter"/>
</dbReference>
<dbReference type="InterPro" id="IPR001128">
    <property type="entry name" value="Cyt_P450"/>
</dbReference>
<keyword evidence="7 9" id="KW-0503">Monooxygenase</keyword>
<dbReference type="PRINTS" id="PR00463">
    <property type="entry name" value="EP450I"/>
</dbReference>
<dbReference type="GO" id="GO:0071375">
    <property type="term" value="P:cellular response to peptide hormone stimulus"/>
    <property type="evidence" value="ECO:0007669"/>
    <property type="project" value="TreeGrafter"/>
</dbReference>
<dbReference type="GO" id="GO:0004497">
    <property type="term" value="F:monooxygenase activity"/>
    <property type="evidence" value="ECO:0007669"/>
    <property type="project" value="UniProtKB-KW"/>
</dbReference>
<evidence type="ECO:0000256" key="1">
    <source>
        <dbReference type="ARBA" id="ARBA00001971"/>
    </source>
</evidence>
<dbReference type="Proteomes" id="UP001177670">
    <property type="component" value="Unassembled WGS sequence"/>
</dbReference>
<keyword evidence="4 8" id="KW-0479">Metal-binding</keyword>
<comment type="similarity">
    <text evidence="2 9">Belongs to the cytochrome P450 family.</text>
</comment>
<evidence type="ECO:0000256" key="4">
    <source>
        <dbReference type="ARBA" id="ARBA00022723"/>
    </source>
</evidence>
<protein>
    <submittedName>
        <fullName evidence="10">Uncharacterized protein</fullName>
    </submittedName>
</protein>
<accession>A0AA40KE08</accession>
<dbReference type="GO" id="GO:0005506">
    <property type="term" value="F:iron ion binding"/>
    <property type="evidence" value="ECO:0007669"/>
    <property type="project" value="InterPro"/>
</dbReference>
<keyword evidence="6 8" id="KW-0408">Iron</keyword>
<dbReference type="Pfam" id="PF00067">
    <property type="entry name" value="p450"/>
    <property type="match status" value="1"/>
</dbReference>
<comment type="cofactor">
    <cofactor evidence="1 8">
        <name>heme</name>
        <dbReference type="ChEBI" id="CHEBI:30413"/>
    </cofactor>
</comment>
<dbReference type="GO" id="GO:0020037">
    <property type="term" value="F:heme binding"/>
    <property type="evidence" value="ECO:0007669"/>
    <property type="project" value="InterPro"/>
</dbReference>
<dbReference type="PROSITE" id="PS00086">
    <property type="entry name" value="CYTOCHROME_P450"/>
    <property type="match status" value="1"/>
</dbReference>
<dbReference type="GO" id="GO:0016705">
    <property type="term" value="F:oxidoreductase activity, acting on paired donors, with incorporation or reduction of molecular oxygen"/>
    <property type="evidence" value="ECO:0007669"/>
    <property type="project" value="InterPro"/>
</dbReference>
<dbReference type="InterPro" id="IPR050479">
    <property type="entry name" value="CYP11_CYP27_families"/>
</dbReference>
<feature type="binding site" description="axial binding residue" evidence="8">
    <location>
        <position position="51"/>
    </location>
    <ligand>
        <name>heme</name>
        <dbReference type="ChEBI" id="CHEBI:30413"/>
    </ligand>
    <ligandPart>
        <name>Fe</name>
        <dbReference type="ChEBI" id="CHEBI:18248"/>
    </ligandPart>
</feature>
<keyword evidence="3 8" id="KW-0349">Heme</keyword>
<keyword evidence="11" id="KW-1185">Reference proteome</keyword>
<dbReference type="SUPFAM" id="SSF48264">
    <property type="entry name" value="Cytochrome P450"/>
    <property type="match status" value="1"/>
</dbReference>
<evidence type="ECO:0000256" key="7">
    <source>
        <dbReference type="ARBA" id="ARBA00023033"/>
    </source>
</evidence>
<dbReference type="PANTHER" id="PTHR24279:SF123">
    <property type="entry name" value="CYTOCHROME P450 FAMILY 27 SUBFAMILY A MEMBER 1"/>
    <property type="match status" value="1"/>
</dbReference>
<dbReference type="AlphaFoldDB" id="A0AA40KE08"/>
<evidence type="ECO:0000313" key="11">
    <source>
        <dbReference type="Proteomes" id="UP001177670"/>
    </source>
</evidence>
<dbReference type="Gene3D" id="1.10.630.10">
    <property type="entry name" value="Cytochrome P450"/>
    <property type="match status" value="1"/>
</dbReference>
<dbReference type="InterPro" id="IPR002401">
    <property type="entry name" value="Cyt_P450_E_grp-I"/>
</dbReference>
<evidence type="ECO:0000256" key="9">
    <source>
        <dbReference type="RuleBase" id="RU000461"/>
    </source>
</evidence>
<organism evidence="10 11">
    <name type="scientific">Melipona bicolor</name>
    <dbReference type="NCBI Taxonomy" id="60889"/>
    <lineage>
        <taxon>Eukaryota</taxon>
        <taxon>Metazoa</taxon>
        <taxon>Ecdysozoa</taxon>
        <taxon>Arthropoda</taxon>
        <taxon>Hexapoda</taxon>
        <taxon>Insecta</taxon>
        <taxon>Pterygota</taxon>
        <taxon>Neoptera</taxon>
        <taxon>Endopterygota</taxon>
        <taxon>Hymenoptera</taxon>
        <taxon>Apocrita</taxon>
        <taxon>Aculeata</taxon>
        <taxon>Apoidea</taxon>
        <taxon>Anthophila</taxon>
        <taxon>Apidae</taxon>
        <taxon>Melipona</taxon>
    </lineage>
</organism>
<dbReference type="GO" id="GO:0006700">
    <property type="term" value="P:C21-steroid hormone biosynthetic process"/>
    <property type="evidence" value="ECO:0007669"/>
    <property type="project" value="TreeGrafter"/>
</dbReference>
<dbReference type="GO" id="GO:0005743">
    <property type="term" value="C:mitochondrial inner membrane"/>
    <property type="evidence" value="ECO:0007669"/>
    <property type="project" value="TreeGrafter"/>
</dbReference>